<dbReference type="Gene3D" id="3.40.50.10140">
    <property type="entry name" value="Toll/interleukin-1 receptor homology (TIR) domain"/>
    <property type="match status" value="1"/>
</dbReference>
<keyword evidence="2" id="KW-0675">Receptor</keyword>
<evidence type="ECO:0000259" key="1">
    <source>
        <dbReference type="Pfam" id="PF13676"/>
    </source>
</evidence>
<dbReference type="Proteomes" id="UP001597545">
    <property type="component" value="Unassembled WGS sequence"/>
</dbReference>
<dbReference type="InterPro" id="IPR000157">
    <property type="entry name" value="TIR_dom"/>
</dbReference>
<dbReference type="RefSeq" id="WP_380901276.1">
    <property type="nucleotide sequence ID" value="NZ_JBHUEG010000007.1"/>
</dbReference>
<accession>A0ABW5KH05</accession>
<sequence length="472" mass="55409">MRDTIFISHATPEDNDFTIWLASRLQMLNYEVWIDKNGLLGGEKFWEEIDQVIRNRAAKVLLVYSHSICQKDEAGQLIPGKLKDGVYKEFSLSESIGKQNSLSDFIILMNIDRATYNLFIGADRLNQIPFYDNWGEGLKQLEKKLRNDNVPKVNKIVHNEFAQWYESQFLPSNSIVSKYELYYSNWWPIKELPDYFFIYEFQTKGQADAALKGLNEFPTGKISNHLVSFQDFVDFKINDNDVEASIKPQRTYKIKITDVLMGNGNQSFPTIRDSENYFKSLLRRTFHLMMKKRGMFWYEMANKDLAYFYTPANLTTLKVKFEYPYREKKSSKTKNLIGKYKTLGHWHYGMSAKPILTPLLGYSLKNHIIFTDDGFKVWKDAKGEPDKSKIHTHRRAKGKRFFNEEWRDMQLAFLTGLKKDDRISIKLSSDFELEMSAIPETFWADFGYFDPKDKSRQGILGDYEEHIDENDN</sequence>
<keyword evidence="3" id="KW-1185">Reference proteome</keyword>
<evidence type="ECO:0000313" key="2">
    <source>
        <dbReference type="EMBL" id="MFD2546972.1"/>
    </source>
</evidence>
<evidence type="ECO:0000313" key="3">
    <source>
        <dbReference type="Proteomes" id="UP001597545"/>
    </source>
</evidence>
<proteinExistence type="predicted"/>
<reference evidence="3" key="1">
    <citation type="journal article" date="2019" name="Int. J. Syst. Evol. Microbiol.">
        <title>The Global Catalogue of Microorganisms (GCM) 10K type strain sequencing project: providing services to taxonomists for standard genome sequencing and annotation.</title>
        <authorList>
            <consortium name="The Broad Institute Genomics Platform"/>
            <consortium name="The Broad Institute Genome Sequencing Center for Infectious Disease"/>
            <person name="Wu L."/>
            <person name="Ma J."/>
        </authorList>
    </citation>
    <scope>NUCLEOTIDE SEQUENCE [LARGE SCALE GENOMIC DNA]</scope>
    <source>
        <strain evidence="3">KCTC 42662</strain>
    </source>
</reference>
<gene>
    <name evidence="2" type="ORF">ACFSR5_04840</name>
</gene>
<dbReference type="InterPro" id="IPR035897">
    <property type="entry name" value="Toll_tir_struct_dom_sf"/>
</dbReference>
<protein>
    <submittedName>
        <fullName evidence="2">Toll/interleukin-1 receptor domain-containing protein</fullName>
    </submittedName>
</protein>
<dbReference type="EMBL" id="JBHULR010000003">
    <property type="protein sequence ID" value="MFD2546972.1"/>
    <property type="molecule type" value="Genomic_DNA"/>
</dbReference>
<comment type="caution">
    <text evidence="2">The sequence shown here is derived from an EMBL/GenBank/DDBJ whole genome shotgun (WGS) entry which is preliminary data.</text>
</comment>
<organism evidence="2 3">
    <name type="scientific">Sphingobacterium suaedae</name>
    <dbReference type="NCBI Taxonomy" id="1686402"/>
    <lineage>
        <taxon>Bacteria</taxon>
        <taxon>Pseudomonadati</taxon>
        <taxon>Bacteroidota</taxon>
        <taxon>Sphingobacteriia</taxon>
        <taxon>Sphingobacteriales</taxon>
        <taxon>Sphingobacteriaceae</taxon>
        <taxon>Sphingobacterium</taxon>
    </lineage>
</organism>
<dbReference type="SUPFAM" id="SSF52200">
    <property type="entry name" value="Toll/Interleukin receptor TIR domain"/>
    <property type="match status" value="1"/>
</dbReference>
<feature type="domain" description="TIR" evidence="1">
    <location>
        <begin position="5"/>
        <end position="95"/>
    </location>
</feature>
<dbReference type="Pfam" id="PF13676">
    <property type="entry name" value="TIR_2"/>
    <property type="match status" value="1"/>
</dbReference>
<name>A0ABW5KH05_9SPHI</name>